<accession>D3BVK0</accession>
<evidence type="ECO:0000256" key="2">
    <source>
        <dbReference type="ARBA" id="ARBA00022692"/>
    </source>
</evidence>
<keyword evidence="3 5" id="KW-1133">Transmembrane helix</keyword>
<evidence type="ECO:0000313" key="7">
    <source>
        <dbReference type="EMBL" id="EFA74503.1"/>
    </source>
</evidence>
<protein>
    <submittedName>
        <fullName evidence="7">Putative amino acid/polyamine transporter I</fullName>
    </submittedName>
</protein>
<dbReference type="GeneID" id="31355535"/>
<dbReference type="AlphaFoldDB" id="D3BVK0"/>
<dbReference type="InParanoid" id="D3BVK0"/>
<evidence type="ECO:0000256" key="4">
    <source>
        <dbReference type="ARBA" id="ARBA00023136"/>
    </source>
</evidence>
<feature type="domain" description="Amino acid permease/ SLC12A" evidence="6">
    <location>
        <begin position="47"/>
        <end position="276"/>
    </location>
</feature>
<dbReference type="Pfam" id="PF00324">
    <property type="entry name" value="AA_permease"/>
    <property type="match status" value="1"/>
</dbReference>
<comment type="subcellular location">
    <subcellularLocation>
        <location evidence="1">Membrane</location>
        <topology evidence="1">Multi-pass membrane protein</topology>
    </subcellularLocation>
</comment>
<feature type="transmembrane region" description="Helical" evidence="5">
    <location>
        <begin position="43"/>
        <end position="67"/>
    </location>
</feature>
<keyword evidence="4 5" id="KW-0472">Membrane</keyword>
<feature type="transmembrane region" description="Helical" evidence="5">
    <location>
        <begin position="187"/>
        <end position="207"/>
    </location>
</feature>
<evidence type="ECO:0000256" key="5">
    <source>
        <dbReference type="SAM" id="Phobius"/>
    </source>
</evidence>
<dbReference type="RefSeq" id="XP_020426637.1">
    <property type="nucleotide sequence ID" value="XM_020571048.1"/>
</dbReference>
<reference evidence="7 8" key="1">
    <citation type="journal article" date="2011" name="Genome Res.">
        <title>Phylogeny-wide analysis of social amoeba genomes highlights ancient origins for complex intercellular communication.</title>
        <authorList>
            <person name="Heidel A.J."/>
            <person name="Lawal H.M."/>
            <person name="Felder M."/>
            <person name="Schilde C."/>
            <person name="Helps N.R."/>
            <person name="Tunggal B."/>
            <person name="Rivero F."/>
            <person name="John U."/>
            <person name="Schleicher M."/>
            <person name="Eichinger L."/>
            <person name="Platzer M."/>
            <person name="Noegel A.A."/>
            <person name="Schaap P."/>
            <person name="Gloeckner G."/>
        </authorList>
    </citation>
    <scope>NUCLEOTIDE SEQUENCE [LARGE SCALE GENOMIC DNA]</scope>
    <source>
        <strain evidence="8">ATCC 26659 / Pp 5 / PN500</strain>
    </source>
</reference>
<dbReference type="FunCoup" id="D3BVK0">
    <property type="interactions" value="18"/>
</dbReference>
<feature type="transmembrane region" description="Helical" evidence="5">
    <location>
        <begin position="79"/>
        <end position="103"/>
    </location>
</feature>
<gene>
    <name evidence="7" type="ORF">PPL_00001</name>
</gene>
<keyword evidence="8" id="KW-1185">Reference proteome</keyword>
<sequence>MTVDVELKTFADLEIYNTKNNSDSAILTNDKAQHDNELKKNTLGLVHCIAMSISGIGPTCGIFFVVGQIAKVAGANVPFTLMLATICCLSMASTISTFGKYVYSSASFYCYVSEGLGGTTGFITGWFMLVGYGILTVQTVVQFSSWTADVFTNNLNIDFPWIACAVFVLLFIGALAFIGINPALKISLVLVSCETVILLVLTTIIVAKGGDQGNYPLAFTPVGKYSGGFSGLSRGLVFSILVFVGFETAAILGAETKDPKKTIPRAVVGSVLITAVWMIWDL</sequence>
<organism evidence="7 8">
    <name type="scientific">Heterostelium pallidum (strain ATCC 26659 / Pp 5 / PN500)</name>
    <name type="common">Cellular slime mold</name>
    <name type="synonym">Polysphondylium pallidum</name>
    <dbReference type="NCBI Taxonomy" id="670386"/>
    <lineage>
        <taxon>Eukaryota</taxon>
        <taxon>Amoebozoa</taxon>
        <taxon>Evosea</taxon>
        <taxon>Eumycetozoa</taxon>
        <taxon>Dictyostelia</taxon>
        <taxon>Acytosteliales</taxon>
        <taxon>Acytosteliaceae</taxon>
        <taxon>Heterostelium</taxon>
    </lineage>
</organism>
<dbReference type="GO" id="GO:0005886">
    <property type="term" value="C:plasma membrane"/>
    <property type="evidence" value="ECO:0007669"/>
    <property type="project" value="TreeGrafter"/>
</dbReference>
<dbReference type="PANTHER" id="PTHR43243:SF33">
    <property type="entry name" value="AMINO ACID PERMEASE_ SLC12A DOMAIN-CONTAINING PROTEIN"/>
    <property type="match status" value="1"/>
</dbReference>
<keyword evidence="2 5" id="KW-0812">Transmembrane</keyword>
<feature type="transmembrane region" description="Helical" evidence="5">
    <location>
        <begin position="262"/>
        <end position="280"/>
    </location>
</feature>
<dbReference type="PANTHER" id="PTHR43243">
    <property type="entry name" value="INNER MEMBRANE TRANSPORTER YGJI-RELATED"/>
    <property type="match status" value="1"/>
</dbReference>
<evidence type="ECO:0000313" key="8">
    <source>
        <dbReference type="Proteomes" id="UP000001396"/>
    </source>
</evidence>
<name>D3BVK0_HETP5</name>
<evidence type="ECO:0000256" key="3">
    <source>
        <dbReference type="ARBA" id="ARBA00022989"/>
    </source>
</evidence>
<comment type="caution">
    <text evidence="7">The sequence shown here is derived from an EMBL/GenBank/DDBJ whole genome shotgun (WGS) entry which is preliminary data.</text>
</comment>
<dbReference type="Proteomes" id="UP000001396">
    <property type="component" value="Unassembled WGS sequence"/>
</dbReference>
<dbReference type="InterPro" id="IPR004841">
    <property type="entry name" value="AA-permease/SLC12A_dom"/>
</dbReference>
<evidence type="ECO:0000256" key="1">
    <source>
        <dbReference type="ARBA" id="ARBA00004141"/>
    </source>
</evidence>
<dbReference type="STRING" id="670386.D3BVK0"/>
<proteinExistence type="predicted"/>
<dbReference type="EMBL" id="ADBJ01000063">
    <property type="protein sequence ID" value="EFA74503.1"/>
    <property type="molecule type" value="Genomic_DNA"/>
</dbReference>
<evidence type="ECO:0000259" key="6">
    <source>
        <dbReference type="Pfam" id="PF00324"/>
    </source>
</evidence>
<feature type="transmembrane region" description="Helical" evidence="5">
    <location>
        <begin position="227"/>
        <end position="250"/>
    </location>
</feature>
<feature type="transmembrane region" description="Helical" evidence="5">
    <location>
        <begin position="159"/>
        <end position="180"/>
    </location>
</feature>
<dbReference type="Gene3D" id="1.20.1740.10">
    <property type="entry name" value="Amino acid/polyamine transporter I"/>
    <property type="match status" value="1"/>
</dbReference>
<feature type="transmembrane region" description="Helical" evidence="5">
    <location>
        <begin position="115"/>
        <end position="139"/>
    </location>
</feature>
<dbReference type="GO" id="GO:0015171">
    <property type="term" value="F:amino acid transmembrane transporter activity"/>
    <property type="evidence" value="ECO:0007669"/>
    <property type="project" value="TreeGrafter"/>
</dbReference>